<dbReference type="InterPro" id="IPR035906">
    <property type="entry name" value="MetI-like_sf"/>
</dbReference>
<dbReference type="AlphaFoldDB" id="A0A9D1LS01"/>
<dbReference type="PANTHER" id="PTHR30614:SF20">
    <property type="entry name" value="GLUTAMINE TRANSPORT SYSTEM PERMEASE PROTEIN GLNP"/>
    <property type="match status" value="1"/>
</dbReference>
<comment type="similarity">
    <text evidence="2">Belongs to the binding-protein-dependent transport system permease family. HisMQ subfamily.</text>
</comment>
<keyword evidence="3 9" id="KW-0813">Transport</keyword>
<evidence type="ECO:0000259" key="10">
    <source>
        <dbReference type="PROSITE" id="PS50928"/>
    </source>
</evidence>
<dbReference type="GO" id="GO:0043190">
    <property type="term" value="C:ATP-binding cassette (ABC) transporter complex"/>
    <property type="evidence" value="ECO:0007669"/>
    <property type="project" value="InterPro"/>
</dbReference>
<evidence type="ECO:0000256" key="4">
    <source>
        <dbReference type="ARBA" id="ARBA00022475"/>
    </source>
</evidence>
<dbReference type="PANTHER" id="PTHR30614">
    <property type="entry name" value="MEMBRANE COMPONENT OF AMINO ACID ABC TRANSPORTER"/>
    <property type="match status" value="1"/>
</dbReference>
<accession>A0A9D1LS01</accession>
<keyword evidence="6" id="KW-0029">Amino-acid transport</keyword>
<evidence type="ECO:0000256" key="8">
    <source>
        <dbReference type="ARBA" id="ARBA00023136"/>
    </source>
</evidence>
<keyword evidence="4" id="KW-1003">Cell membrane</keyword>
<feature type="transmembrane region" description="Helical" evidence="9">
    <location>
        <begin position="40"/>
        <end position="64"/>
    </location>
</feature>
<dbReference type="Proteomes" id="UP000824123">
    <property type="component" value="Unassembled WGS sequence"/>
</dbReference>
<comment type="caution">
    <text evidence="11">The sequence shown here is derived from an EMBL/GenBank/DDBJ whole genome shotgun (WGS) entry which is preliminary data.</text>
</comment>
<evidence type="ECO:0000256" key="5">
    <source>
        <dbReference type="ARBA" id="ARBA00022692"/>
    </source>
</evidence>
<dbReference type="Gene3D" id="1.10.3720.10">
    <property type="entry name" value="MetI-like"/>
    <property type="match status" value="1"/>
</dbReference>
<name>A0A9D1LS01_9FIRM</name>
<organism evidence="11 12">
    <name type="scientific">Candidatus Fimadaptatus faecigallinarum</name>
    <dbReference type="NCBI Taxonomy" id="2840814"/>
    <lineage>
        <taxon>Bacteria</taxon>
        <taxon>Bacillati</taxon>
        <taxon>Bacillota</taxon>
        <taxon>Clostridia</taxon>
        <taxon>Eubacteriales</taxon>
        <taxon>Candidatus Fimadaptatus</taxon>
    </lineage>
</organism>
<dbReference type="InterPro" id="IPR010065">
    <property type="entry name" value="AA_ABC_transptr_permease_3TM"/>
</dbReference>
<keyword evidence="7 9" id="KW-1133">Transmembrane helix</keyword>
<comment type="subcellular location">
    <subcellularLocation>
        <location evidence="1 9">Cell membrane</location>
        <topology evidence="1 9">Multi-pass membrane protein</topology>
    </subcellularLocation>
</comment>
<dbReference type="Pfam" id="PF00528">
    <property type="entry name" value="BPD_transp_1"/>
    <property type="match status" value="1"/>
</dbReference>
<dbReference type="GO" id="GO:0006865">
    <property type="term" value="P:amino acid transport"/>
    <property type="evidence" value="ECO:0007669"/>
    <property type="project" value="UniProtKB-KW"/>
</dbReference>
<proteinExistence type="inferred from homology"/>
<evidence type="ECO:0000256" key="3">
    <source>
        <dbReference type="ARBA" id="ARBA00022448"/>
    </source>
</evidence>
<evidence type="ECO:0000256" key="2">
    <source>
        <dbReference type="ARBA" id="ARBA00010072"/>
    </source>
</evidence>
<keyword evidence="5 9" id="KW-0812">Transmembrane</keyword>
<dbReference type="CDD" id="cd06261">
    <property type="entry name" value="TM_PBP2"/>
    <property type="match status" value="1"/>
</dbReference>
<dbReference type="PROSITE" id="PS50928">
    <property type="entry name" value="ABC_TM1"/>
    <property type="match status" value="1"/>
</dbReference>
<evidence type="ECO:0000256" key="7">
    <source>
        <dbReference type="ARBA" id="ARBA00022989"/>
    </source>
</evidence>
<dbReference type="NCBIfam" id="TIGR01726">
    <property type="entry name" value="HEQRo_perm_3TM"/>
    <property type="match status" value="1"/>
</dbReference>
<evidence type="ECO:0000256" key="1">
    <source>
        <dbReference type="ARBA" id="ARBA00004651"/>
    </source>
</evidence>
<dbReference type="GO" id="GO:0022857">
    <property type="term" value="F:transmembrane transporter activity"/>
    <property type="evidence" value="ECO:0007669"/>
    <property type="project" value="InterPro"/>
</dbReference>
<evidence type="ECO:0000313" key="12">
    <source>
        <dbReference type="Proteomes" id="UP000824123"/>
    </source>
</evidence>
<dbReference type="SUPFAM" id="SSF161098">
    <property type="entry name" value="MetI-like"/>
    <property type="match status" value="1"/>
</dbReference>
<gene>
    <name evidence="11" type="ORF">IAC59_06725</name>
</gene>
<feature type="domain" description="ABC transmembrane type-1" evidence="10">
    <location>
        <begin position="38"/>
        <end position="229"/>
    </location>
</feature>
<dbReference type="InterPro" id="IPR000515">
    <property type="entry name" value="MetI-like"/>
</dbReference>
<reference evidence="11" key="2">
    <citation type="journal article" date="2021" name="PeerJ">
        <title>Extensive microbial diversity within the chicken gut microbiome revealed by metagenomics and culture.</title>
        <authorList>
            <person name="Gilroy R."/>
            <person name="Ravi A."/>
            <person name="Getino M."/>
            <person name="Pursley I."/>
            <person name="Horton D.L."/>
            <person name="Alikhan N.F."/>
            <person name="Baker D."/>
            <person name="Gharbi K."/>
            <person name="Hall N."/>
            <person name="Watson M."/>
            <person name="Adriaenssens E.M."/>
            <person name="Foster-Nyarko E."/>
            <person name="Jarju S."/>
            <person name="Secka A."/>
            <person name="Antonio M."/>
            <person name="Oren A."/>
            <person name="Chaudhuri R.R."/>
            <person name="La Ragione R."/>
            <person name="Hildebrand F."/>
            <person name="Pallen M.J."/>
        </authorList>
    </citation>
    <scope>NUCLEOTIDE SEQUENCE</scope>
    <source>
        <strain evidence="11">ChiSxjej2B14-8506</strain>
    </source>
</reference>
<feature type="transmembrane region" description="Helical" evidence="9">
    <location>
        <begin position="209"/>
        <end position="229"/>
    </location>
</feature>
<protein>
    <submittedName>
        <fullName evidence="11">Amino acid ABC transporter permease</fullName>
    </submittedName>
</protein>
<dbReference type="EMBL" id="DVNK01000039">
    <property type="protein sequence ID" value="HIU46936.1"/>
    <property type="molecule type" value="Genomic_DNA"/>
</dbReference>
<keyword evidence="8 9" id="KW-0472">Membrane</keyword>
<evidence type="ECO:0000256" key="9">
    <source>
        <dbReference type="RuleBase" id="RU363032"/>
    </source>
</evidence>
<evidence type="ECO:0000313" key="11">
    <source>
        <dbReference type="EMBL" id="HIU46936.1"/>
    </source>
</evidence>
<evidence type="ECO:0000256" key="6">
    <source>
        <dbReference type="ARBA" id="ARBA00022970"/>
    </source>
</evidence>
<sequence length="242" mass="26523">MGAADAGSEGASWLDNLWAQIDFNLIQGERYKMILEGLGVTLRVSIIAAIIGFFLGTVLALMRLSNLRIGKWYPLRSLASIYVDVIRGTPVVVQLYIMYFIIMLNVSNKVLVGFITFGLNSAAYVSEIIRSGILAVDKGQTEAGRSLGLSSFMTLRLIVLPQMIKIALPSLLNEIIALLKETSVLGMIGLTDLAKSGDFVRSRTYSPSVPLFTVALIYLAMVTILSNVFRKVEGRLRASDLR</sequence>
<dbReference type="InterPro" id="IPR043429">
    <property type="entry name" value="ArtM/GltK/GlnP/TcyL/YhdX-like"/>
</dbReference>
<dbReference type="FunFam" id="1.10.3720.10:FF:000033">
    <property type="entry name" value="Polar amino acid ABC transporter permease"/>
    <property type="match status" value="1"/>
</dbReference>
<reference evidence="11" key="1">
    <citation type="submission" date="2020-10" db="EMBL/GenBank/DDBJ databases">
        <authorList>
            <person name="Gilroy R."/>
        </authorList>
    </citation>
    <scope>NUCLEOTIDE SEQUENCE</scope>
    <source>
        <strain evidence="11">ChiSxjej2B14-8506</strain>
    </source>
</reference>